<evidence type="ECO:0000256" key="1">
    <source>
        <dbReference type="SAM" id="Coils"/>
    </source>
</evidence>
<keyword evidence="1" id="KW-0175">Coiled coil</keyword>
<protein>
    <submittedName>
        <fullName evidence="4">LRMP protein</fullName>
    </submittedName>
</protein>
<dbReference type="GO" id="GO:0034397">
    <property type="term" value="P:telomere localization"/>
    <property type="evidence" value="ECO:0007669"/>
    <property type="project" value="InterPro"/>
</dbReference>
<dbReference type="Proteomes" id="UP000582182">
    <property type="component" value="Unassembled WGS sequence"/>
</dbReference>
<dbReference type="EMBL" id="VZTY01026136">
    <property type="protein sequence ID" value="NXU56313.1"/>
    <property type="molecule type" value="Genomic_DNA"/>
</dbReference>
<dbReference type="GO" id="GO:0000781">
    <property type="term" value="C:chromosome, telomeric region"/>
    <property type="evidence" value="ECO:0007669"/>
    <property type="project" value="TreeGrafter"/>
</dbReference>
<evidence type="ECO:0000259" key="3">
    <source>
        <dbReference type="Pfam" id="PF14662"/>
    </source>
</evidence>
<dbReference type="GO" id="GO:0051225">
    <property type="term" value="P:spindle assembly"/>
    <property type="evidence" value="ECO:0007669"/>
    <property type="project" value="TreeGrafter"/>
</dbReference>
<reference evidence="4 5" key="1">
    <citation type="submission" date="2019-09" db="EMBL/GenBank/DDBJ databases">
        <title>Bird 10,000 Genomes (B10K) Project - Family phase.</title>
        <authorList>
            <person name="Zhang G."/>
        </authorList>
    </citation>
    <scope>NUCLEOTIDE SEQUENCE [LARGE SCALE GENOMIC DNA]</scope>
    <source>
        <strain evidence="4">B10K-DU-029-46</strain>
    </source>
</reference>
<feature type="domain" description="KASH5-like coiled-coil" evidence="3">
    <location>
        <begin position="151"/>
        <end position="339"/>
    </location>
</feature>
<sequence>STPSSSRFEVASAWNKLCALPNIRSEDVTHDQKYLASSPNLSFFSPDKKSEIAVIPSPVPKSEKGKNPGGKGEGETLNPKSYEHSAYMNDIYLLVKLETVGFRITQINKDCKKSYVKNLNFSLKVKMPSQMNVTSGSLEDFGGDVSKGDMETSDLITCVAELQYTNQKLQEENAKLKLTLEAGDETTDKLLADNEALHQQIRSIQYSMLKAKSLEEELDDAKTSLSISEEKRQKILCQNKQLEKENRSLIIQLTSLQEEAIRNRMDTDELEKKISELSKNADELQIQADVYEGTLVSKEASLIQKEQVIKELKITIVEYSSVIETLRAEKKKLLENVQHLQQELISNGLSLPLLCKFNSNIPEGMNSLQCELELAQSSEITEADWLPLDETLDREVLILLHGPEYVGEKFKTVMQNLVSARAYVN</sequence>
<dbReference type="AlphaFoldDB" id="A0A7L3LRS5"/>
<dbReference type="InterPro" id="IPR028170">
    <property type="entry name" value="KASH5"/>
</dbReference>
<feature type="region of interest" description="Disordered" evidence="2">
    <location>
        <begin position="54"/>
        <end position="80"/>
    </location>
</feature>
<dbReference type="GO" id="GO:0034993">
    <property type="term" value="C:meiotic nuclear membrane microtubule tethering complex"/>
    <property type="evidence" value="ECO:0007669"/>
    <property type="project" value="InterPro"/>
</dbReference>
<gene>
    <name evidence="4" type="primary">Lrmp_2</name>
    <name evidence="4" type="ORF">TURVEL_R13791</name>
</gene>
<comment type="caution">
    <text evidence="4">The sequence shown here is derived from an EMBL/GenBank/DDBJ whole genome shotgun (WGS) entry which is preliminary data.</text>
</comment>
<dbReference type="InterPro" id="IPR028168">
    <property type="entry name" value="KASH5_CC"/>
</dbReference>
<dbReference type="OrthoDB" id="10062605at2759"/>
<dbReference type="PANTHER" id="PTHR47300:SF1">
    <property type="entry name" value="PROTEIN KASH5"/>
    <property type="match status" value="1"/>
</dbReference>
<dbReference type="GO" id="GO:0007129">
    <property type="term" value="P:homologous chromosome pairing at meiosis"/>
    <property type="evidence" value="ECO:0007669"/>
    <property type="project" value="TreeGrafter"/>
</dbReference>
<evidence type="ECO:0000256" key="2">
    <source>
        <dbReference type="SAM" id="MobiDB-lite"/>
    </source>
</evidence>
<dbReference type="PANTHER" id="PTHR47300">
    <property type="entry name" value="PROTEIN KASH5"/>
    <property type="match status" value="1"/>
</dbReference>
<dbReference type="GO" id="GO:0007015">
    <property type="term" value="P:actin filament organization"/>
    <property type="evidence" value="ECO:0007669"/>
    <property type="project" value="TreeGrafter"/>
</dbReference>
<dbReference type="Pfam" id="PF14662">
    <property type="entry name" value="KASH_CCD"/>
    <property type="match status" value="1"/>
</dbReference>
<feature type="non-terminal residue" evidence="4">
    <location>
        <position position="1"/>
    </location>
</feature>
<keyword evidence="5" id="KW-1185">Reference proteome</keyword>
<dbReference type="GO" id="GO:0000800">
    <property type="term" value="C:lateral element"/>
    <property type="evidence" value="ECO:0007669"/>
    <property type="project" value="TreeGrafter"/>
</dbReference>
<feature type="coiled-coil region" evidence="1">
    <location>
        <begin position="211"/>
        <end position="343"/>
    </location>
</feature>
<dbReference type="GO" id="GO:0090619">
    <property type="term" value="C:meiotic spindle pole"/>
    <property type="evidence" value="ECO:0007669"/>
    <property type="project" value="TreeGrafter"/>
</dbReference>
<dbReference type="GO" id="GO:0070840">
    <property type="term" value="F:dynein complex binding"/>
    <property type="evidence" value="ECO:0007669"/>
    <property type="project" value="TreeGrafter"/>
</dbReference>
<evidence type="ECO:0000313" key="5">
    <source>
        <dbReference type="Proteomes" id="UP000582182"/>
    </source>
</evidence>
<dbReference type="GO" id="GO:0005640">
    <property type="term" value="C:nuclear outer membrane"/>
    <property type="evidence" value="ECO:0007669"/>
    <property type="project" value="TreeGrafter"/>
</dbReference>
<feature type="non-terminal residue" evidence="4">
    <location>
        <position position="425"/>
    </location>
</feature>
<proteinExistence type="predicted"/>
<name>A0A7L3LRS5_9CHAR</name>
<accession>A0A7L3LRS5</accession>
<evidence type="ECO:0000313" key="4">
    <source>
        <dbReference type="EMBL" id="NXU56313.1"/>
    </source>
</evidence>
<dbReference type="GO" id="GO:0051653">
    <property type="term" value="P:spindle localization"/>
    <property type="evidence" value="ECO:0007669"/>
    <property type="project" value="TreeGrafter"/>
</dbReference>
<organism evidence="4 5">
    <name type="scientific">Turnix velox</name>
    <name type="common">Little buttonquail</name>
    <dbReference type="NCBI Taxonomy" id="2529409"/>
    <lineage>
        <taxon>Eukaryota</taxon>
        <taxon>Metazoa</taxon>
        <taxon>Chordata</taxon>
        <taxon>Craniata</taxon>
        <taxon>Vertebrata</taxon>
        <taxon>Euteleostomi</taxon>
        <taxon>Archelosauria</taxon>
        <taxon>Archosauria</taxon>
        <taxon>Dinosauria</taxon>
        <taxon>Saurischia</taxon>
        <taxon>Theropoda</taxon>
        <taxon>Coelurosauria</taxon>
        <taxon>Aves</taxon>
        <taxon>Neognathae</taxon>
        <taxon>Neoaves</taxon>
        <taxon>Charadriiformes</taxon>
        <taxon>Turnicidae</taxon>
        <taxon>Turnix</taxon>
    </lineage>
</organism>
<dbReference type="GO" id="GO:0090220">
    <property type="term" value="P:chromosome localization to nuclear envelope involved in homologous chromosome segregation"/>
    <property type="evidence" value="ECO:0007669"/>
    <property type="project" value="TreeGrafter"/>
</dbReference>
<feature type="coiled-coil region" evidence="1">
    <location>
        <begin position="159"/>
        <end position="186"/>
    </location>
</feature>